<organism evidence="1 2">
    <name type="scientific">Acorus calamus</name>
    <name type="common">Sweet flag</name>
    <dbReference type="NCBI Taxonomy" id="4465"/>
    <lineage>
        <taxon>Eukaryota</taxon>
        <taxon>Viridiplantae</taxon>
        <taxon>Streptophyta</taxon>
        <taxon>Embryophyta</taxon>
        <taxon>Tracheophyta</taxon>
        <taxon>Spermatophyta</taxon>
        <taxon>Magnoliopsida</taxon>
        <taxon>Liliopsida</taxon>
        <taxon>Acoraceae</taxon>
        <taxon>Acorus</taxon>
    </lineage>
</organism>
<evidence type="ECO:0008006" key="3">
    <source>
        <dbReference type="Google" id="ProtNLM"/>
    </source>
</evidence>
<dbReference type="AlphaFoldDB" id="A0AAV9E1I2"/>
<gene>
    <name evidence="1" type="ORF">QJS10_CPA10g01441</name>
</gene>
<name>A0AAV9E1I2_ACOCL</name>
<dbReference type="Proteomes" id="UP001180020">
    <property type="component" value="Unassembled WGS sequence"/>
</dbReference>
<evidence type="ECO:0000313" key="1">
    <source>
        <dbReference type="EMBL" id="KAK1306992.1"/>
    </source>
</evidence>
<reference evidence="1" key="1">
    <citation type="journal article" date="2023" name="Nat. Commun.">
        <title>Diploid and tetraploid genomes of Acorus and the evolution of monocots.</title>
        <authorList>
            <person name="Ma L."/>
            <person name="Liu K.W."/>
            <person name="Li Z."/>
            <person name="Hsiao Y.Y."/>
            <person name="Qi Y."/>
            <person name="Fu T."/>
            <person name="Tang G.D."/>
            <person name="Zhang D."/>
            <person name="Sun W.H."/>
            <person name="Liu D.K."/>
            <person name="Li Y."/>
            <person name="Chen G.Z."/>
            <person name="Liu X.D."/>
            <person name="Liao X.Y."/>
            <person name="Jiang Y.T."/>
            <person name="Yu X."/>
            <person name="Hao Y."/>
            <person name="Huang J."/>
            <person name="Zhao X.W."/>
            <person name="Ke S."/>
            <person name="Chen Y.Y."/>
            <person name="Wu W.L."/>
            <person name="Hsu J.L."/>
            <person name="Lin Y.F."/>
            <person name="Huang M.D."/>
            <person name="Li C.Y."/>
            <person name="Huang L."/>
            <person name="Wang Z.W."/>
            <person name="Zhao X."/>
            <person name="Zhong W.Y."/>
            <person name="Peng D.H."/>
            <person name="Ahmad S."/>
            <person name="Lan S."/>
            <person name="Zhang J.S."/>
            <person name="Tsai W.C."/>
            <person name="Van de Peer Y."/>
            <person name="Liu Z.J."/>
        </authorList>
    </citation>
    <scope>NUCLEOTIDE SEQUENCE</scope>
    <source>
        <strain evidence="1">CP</strain>
    </source>
</reference>
<accession>A0AAV9E1I2</accession>
<comment type="caution">
    <text evidence="1">The sequence shown here is derived from an EMBL/GenBank/DDBJ whole genome shotgun (WGS) entry which is preliminary data.</text>
</comment>
<sequence length="59" mass="6227">MGSKMEVVVAVVAVEVVKGALASPYISPYAPPLIWTSSVGMRDDPGIVDAESDPREELP</sequence>
<dbReference type="EMBL" id="JAUJYO010000010">
    <property type="protein sequence ID" value="KAK1306992.1"/>
    <property type="molecule type" value="Genomic_DNA"/>
</dbReference>
<evidence type="ECO:0000313" key="2">
    <source>
        <dbReference type="Proteomes" id="UP001180020"/>
    </source>
</evidence>
<keyword evidence="2" id="KW-1185">Reference proteome</keyword>
<reference evidence="1" key="2">
    <citation type="submission" date="2023-06" db="EMBL/GenBank/DDBJ databases">
        <authorList>
            <person name="Ma L."/>
            <person name="Liu K.-W."/>
            <person name="Li Z."/>
            <person name="Hsiao Y.-Y."/>
            <person name="Qi Y."/>
            <person name="Fu T."/>
            <person name="Tang G."/>
            <person name="Zhang D."/>
            <person name="Sun W.-H."/>
            <person name="Liu D.-K."/>
            <person name="Li Y."/>
            <person name="Chen G.-Z."/>
            <person name="Liu X.-D."/>
            <person name="Liao X.-Y."/>
            <person name="Jiang Y.-T."/>
            <person name="Yu X."/>
            <person name="Hao Y."/>
            <person name="Huang J."/>
            <person name="Zhao X.-W."/>
            <person name="Ke S."/>
            <person name="Chen Y.-Y."/>
            <person name="Wu W.-L."/>
            <person name="Hsu J.-L."/>
            <person name="Lin Y.-F."/>
            <person name="Huang M.-D."/>
            <person name="Li C.-Y."/>
            <person name="Huang L."/>
            <person name="Wang Z.-W."/>
            <person name="Zhao X."/>
            <person name="Zhong W.-Y."/>
            <person name="Peng D.-H."/>
            <person name="Ahmad S."/>
            <person name="Lan S."/>
            <person name="Zhang J.-S."/>
            <person name="Tsai W.-C."/>
            <person name="Van De Peer Y."/>
            <person name="Liu Z.-J."/>
        </authorList>
    </citation>
    <scope>NUCLEOTIDE SEQUENCE</scope>
    <source>
        <strain evidence="1">CP</strain>
        <tissue evidence="1">Leaves</tissue>
    </source>
</reference>
<proteinExistence type="predicted"/>
<protein>
    <recommendedName>
        <fullName evidence="3">Secreted protein</fullName>
    </recommendedName>
</protein>